<dbReference type="Proteomes" id="UP000182498">
    <property type="component" value="Unassembled WGS sequence"/>
</dbReference>
<gene>
    <name evidence="1" type="ORF">CVAR292_01782</name>
</gene>
<organism evidence="1 2">
    <name type="scientific">Corynebacterium variabile</name>
    <dbReference type="NCBI Taxonomy" id="1727"/>
    <lineage>
        <taxon>Bacteria</taxon>
        <taxon>Bacillati</taxon>
        <taxon>Actinomycetota</taxon>
        <taxon>Actinomycetes</taxon>
        <taxon>Mycobacteriales</taxon>
        <taxon>Corynebacteriaceae</taxon>
        <taxon>Corynebacterium</taxon>
    </lineage>
</organism>
<sequence>MGHIKGKRFAGILAVGLLATGGMGVAVAQGGISANLALSNTIFAQTVSGLDGEGVAIFVGNDKLEGGDVAVAKLKFNKAKVTDLCMAAPIKLPGLGEKKFQMKVPGQNFSADNLVIGAPGLNGGMTLTNPQIGVDASQLDDSASAGQWGIAADTIHAFDQKIKATSIAADKLTAAGSQVSVVDADKADC</sequence>
<dbReference type="OrthoDB" id="4421713at2"/>
<evidence type="ECO:0000313" key="2">
    <source>
        <dbReference type="Proteomes" id="UP000182498"/>
    </source>
</evidence>
<dbReference type="RefSeq" id="WP_014008799.1">
    <property type="nucleotide sequence ID" value="NZ_DAITTX010000069.1"/>
</dbReference>
<accession>A0A0X2NNV6</accession>
<dbReference type="OMA" id="GVRSHAW"/>
<proteinExistence type="predicted"/>
<reference evidence="2" key="1">
    <citation type="submission" date="2015-11" db="EMBL/GenBank/DDBJ databases">
        <authorList>
            <person name="Dugat-Bony E."/>
        </authorList>
    </citation>
    <scope>NUCLEOTIDE SEQUENCE [LARGE SCALE GENOMIC DNA]</scope>
    <source>
        <strain evidence="2">Mu292</strain>
    </source>
</reference>
<protein>
    <submittedName>
        <fullName evidence="1">Uncharacterized protein</fullName>
    </submittedName>
</protein>
<keyword evidence="2" id="KW-1185">Reference proteome</keyword>
<evidence type="ECO:0000313" key="1">
    <source>
        <dbReference type="EMBL" id="CUU66438.1"/>
    </source>
</evidence>
<name>A0A0X2NNV6_9CORY</name>
<dbReference type="EMBL" id="FAUH01000011">
    <property type="protein sequence ID" value="CUU66438.1"/>
    <property type="molecule type" value="Genomic_DNA"/>
</dbReference>
<dbReference type="AlphaFoldDB" id="A0A0X2NNV6"/>
<dbReference type="Pfam" id="PF19741">
    <property type="entry name" value="DUF6230"/>
    <property type="match status" value="1"/>
</dbReference>
<dbReference type="InterPro" id="IPR046198">
    <property type="entry name" value="DUF6230"/>
</dbReference>